<dbReference type="Proteomes" id="UP000251960">
    <property type="component" value="Chromosome 5"/>
</dbReference>
<accession>A0A3L6EQX8</accession>
<comment type="caution">
    <text evidence="2">The sequence shown here is derived from an EMBL/GenBank/DDBJ whole genome shotgun (WGS) entry which is preliminary data.</text>
</comment>
<feature type="compositionally biased region" description="Basic and acidic residues" evidence="1">
    <location>
        <begin position="159"/>
        <end position="169"/>
    </location>
</feature>
<feature type="compositionally biased region" description="Basic and acidic residues" evidence="1">
    <location>
        <begin position="133"/>
        <end position="149"/>
    </location>
</feature>
<evidence type="ECO:0000256" key="1">
    <source>
        <dbReference type="SAM" id="MobiDB-lite"/>
    </source>
</evidence>
<evidence type="ECO:0000313" key="2">
    <source>
        <dbReference type="EMBL" id="PWZ21747.1"/>
    </source>
</evidence>
<sequence length="192" mass="21639">MRWICSFRDRHSNCLRRDVASAQRARRMRVQPHVDALHVEQVAARRQLPDHLAGLDLLQAYRAECESSGLAATFCATRGRARVRERRQRVDRRVNEATHRAAARGWRRHRRGQRQRMSSAVLCCAPPRDIARSAEHHRDSAGEGARLDDADCGSEYGEQEQRRGGHDDAIADEGAAVGPDTRRLSLAVLPGH</sequence>
<name>A0A3L6EQX8_MAIZE</name>
<proteinExistence type="predicted"/>
<dbReference type="EMBL" id="NCVQ01000006">
    <property type="protein sequence ID" value="PWZ21747.1"/>
    <property type="molecule type" value="Genomic_DNA"/>
</dbReference>
<dbReference type="AlphaFoldDB" id="A0A3L6EQX8"/>
<protein>
    <submittedName>
        <fullName evidence="2">Uncharacterized protein</fullName>
    </submittedName>
</protein>
<reference evidence="2" key="1">
    <citation type="journal article" date="2018" name="Nat. Genet.">
        <title>Extensive intraspecific gene order and gene structural variations between Mo17 and other maize genomes.</title>
        <authorList>
            <person name="Sun S."/>
            <person name="Zhou Y."/>
            <person name="Chen J."/>
            <person name="Shi J."/>
            <person name="Zhao H."/>
            <person name="Zhao H."/>
            <person name="Song W."/>
            <person name="Zhang M."/>
            <person name="Cui Y."/>
            <person name="Dong X."/>
            <person name="Liu H."/>
            <person name="Ma X."/>
            <person name="Jiao Y."/>
            <person name="Wang B."/>
            <person name="Wei X."/>
            <person name="Stein J.C."/>
            <person name="Glaubitz J.C."/>
            <person name="Lu F."/>
            <person name="Yu G."/>
            <person name="Liang C."/>
            <person name="Fengler K."/>
            <person name="Li B."/>
            <person name="Rafalski A."/>
            <person name="Schnable P.S."/>
            <person name="Ware D.H."/>
            <person name="Buckler E.S."/>
            <person name="Lai J."/>
        </authorList>
    </citation>
    <scope>NUCLEOTIDE SEQUENCE [LARGE SCALE GENOMIC DNA]</scope>
    <source>
        <tissue evidence="2">Seedling</tissue>
    </source>
</reference>
<organism evidence="2">
    <name type="scientific">Zea mays</name>
    <name type="common">Maize</name>
    <dbReference type="NCBI Taxonomy" id="4577"/>
    <lineage>
        <taxon>Eukaryota</taxon>
        <taxon>Viridiplantae</taxon>
        <taxon>Streptophyta</taxon>
        <taxon>Embryophyta</taxon>
        <taxon>Tracheophyta</taxon>
        <taxon>Spermatophyta</taxon>
        <taxon>Magnoliopsida</taxon>
        <taxon>Liliopsida</taxon>
        <taxon>Poales</taxon>
        <taxon>Poaceae</taxon>
        <taxon>PACMAD clade</taxon>
        <taxon>Panicoideae</taxon>
        <taxon>Andropogonodae</taxon>
        <taxon>Andropogoneae</taxon>
        <taxon>Tripsacinae</taxon>
        <taxon>Zea</taxon>
    </lineage>
</organism>
<feature type="region of interest" description="Disordered" evidence="1">
    <location>
        <begin position="133"/>
        <end position="192"/>
    </location>
</feature>
<gene>
    <name evidence="2" type="ORF">Zm00014a_006538</name>
</gene>